<reference evidence="1 2" key="1">
    <citation type="submission" date="2018-03" db="EMBL/GenBank/DDBJ databases">
        <title>Genome assembly of novel Miniimonas species PCH200.</title>
        <authorList>
            <person name="Thakur V."/>
            <person name="Kumar V."/>
            <person name="Singh D."/>
        </authorList>
    </citation>
    <scope>NUCLEOTIDE SEQUENCE [LARGE SCALE GENOMIC DNA]</scope>
    <source>
        <strain evidence="1 2">PCH200</strain>
    </source>
</reference>
<gene>
    <name evidence="1" type="ORF">C8046_16120</name>
</gene>
<evidence type="ECO:0000313" key="1">
    <source>
        <dbReference type="EMBL" id="PWD51945.1"/>
    </source>
</evidence>
<accession>A0A2U1ZY75</accession>
<comment type="caution">
    <text evidence="1">The sequence shown here is derived from an EMBL/GenBank/DDBJ whole genome shotgun (WGS) entry which is preliminary data.</text>
</comment>
<keyword evidence="2" id="KW-1185">Reference proteome</keyword>
<evidence type="ECO:0000313" key="2">
    <source>
        <dbReference type="Proteomes" id="UP000245166"/>
    </source>
</evidence>
<organism evidence="1 2">
    <name type="scientific">Serinibacter arcticus</name>
    <dbReference type="NCBI Taxonomy" id="1655435"/>
    <lineage>
        <taxon>Bacteria</taxon>
        <taxon>Bacillati</taxon>
        <taxon>Actinomycetota</taxon>
        <taxon>Actinomycetes</taxon>
        <taxon>Micrococcales</taxon>
        <taxon>Beutenbergiaceae</taxon>
        <taxon>Serinibacter</taxon>
    </lineage>
</organism>
<protein>
    <submittedName>
        <fullName evidence="1">Uncharacterized protein</fullName>
    </submittedName>
</protein>
<sequence length="72" mass="7247">MTQRGRHRSAARPSTPLDIMSASITTSFQGKAGRTAVVAVATSGLVLGVSAAATAEPTSKDVIQAPASSPPR</sequence>
<dbReference type="EMBL" id="PYHR01000002">
    <property type="protein sequence ID" value="PWD51945.1"/>
    <property type="molecule type" value="Genomic_DNA"/>
</dbReference>
<dbReference type="Proteomes" id="UP000245166">
    <property type="component" value="Unassembled WGS sequence"/>
</dbReference>
<dbReference type="AlphaFoldDB" id="A0A2U1ZY75"/>
<name>A0A2U1ZY75_9MICO</name>
<proteinExistence type="predicted"/>